<name>A0A183DLX1_9BILA</name>
<protein>
    <submittedName>
        <fullName evidence="3">MSP domain-containing protein</fullName>
    </submittedName>
</protein>
<keyword evidence="2" id="KW-1185">Reference proteome</keyword>
<proteinExistence type="predicted"/>
<reference evidence="3" key="1">
    <citation type="submission" date="2016-06" db="UniProtKB">
        <authorList>
            <consortium name="WormBaseParasite"/>
        </authorList>
    </citation>
    <scope>IDENTIFICATION</scope>
</reference>
<evidence type="ECO:0000313" key="1">
    <source>
        <dbReference type="EMBL" id="VDK76373.1"/>
    </source>
</evidence>
<sequence>MPHSSVTLYCTFRSAHVARIPDDGIYIYSIFQKEISPEKLTGALTGKAKERVARKVTLEFPATNLRPQKQFCDFPFCK</sequence>
<evidence type="ECO:0000313" key="3">
    <source>
        <dbReference type="WBParaSite" id="GPUH_0000972301-mRNA-1"/>
    </source>
</evidence>
<dbReference type="WBParaSite" id="GPUH_0000972301-mRNA-1">
    <property type="protein sequence ID" value="GPUH_0000972301-mRNA-1"/>
    <property type="gene ID" value="GPUH_0000972301"/>
</dbReference>
<dbReference type="AlphaFoldDB" id="A0A183DLX1"/>
<dbReference type="EMBL" id="UYRT01033194">
    <property type="protein sequence ID" value="VDK76373.1"/>
    <property type="molecule type" value="Genomic_DNA"/>
</dbReference>
<evidence type="ECO:0000313" key="2">
    <source>
        <dbReference type="Proteomes" id="UP000271098"/>
    </source>
</evidence>
<accession>A0A183DLX1</accession>
<dbReference type="OrthoDB" id="5795824at2759"/>
<organism evidence="3">
    <name type="scientific">Gongylonema pulchrum</name>
    <dbReference type="NCBI Taxonomy" id="637853"/>
    <lineage>
        <taxon>Eukaryota</taxon>
        <taxon>Metazoa</taxon>
        <taxon>Ecdysozoa</taxon>
        <taxon>Nematoda</taxon>
        <taxon>Chromadorea</taxon>
        <taxon>Rhabditida</taxon>
        <taxon>Spirurina</taxon>
        <taxon>Spiruromorpha</taxon>
        <taxon>Spiruroidea</taxon>
        <taxon>Gongylonematidae</taxon>
        <taxon>Gongylonema</taxon>
    </lineage>
</organism>
<reference evidence="1 2" key="2">
    <citation type="submission" date="2018-11" db="EMBL/GenBank/DDBJ databases">
        <authorList>
            <consortium name="Pathogen Informatics"/>
        </authorList>
    </citation>
    <scope>NUCLEOTIDE SEQUENCE [LARGE SCALE GENOMIC DNA]</scope>
</reference>
<gene>
    <name evidence="1" type="ORF">GPUH_LOCUS9711</name>
</gene>
<dbReference type="Proteomes" id="UP000271098">
    <property type="component" value="Unassembled WGS sequence"/>
</dbReference>